<name>A0A7G9YTR2_9EURY</name>
<reference evidence="1" key="1">
    <citation type="submission" date="2020-06" db="EMBL/GenBank/DDBJ databases">
        <title>Unique genomic features of the anaerobic methanotrophic archaea.</title>
        <authorList>
            <person name="Chadwick G.L."/>
            <person name="Skennerton C.T."/>
            <person name="Laso-Perez R."/>
            <person name="Leu A.O."/>
            <person name="Speth D.R."/>
            <person name="Yu H."/>
            <person name="Morgan-Lang C."/>
            <person name="Hatzenpichler R."/>
            <person name="Goudeau D."/>
            <person name="Malmstrom R."/>
            <person name="Brazelton W.J."/>
            <person name="Woyke T."/>
            <person name="Hallam S.J."/>
            <person name="Tyson G.W."/>
            <person name="Wegener G."/>
            <person name="Boetius A."/>
            <person name="Orphan V."/>
        </authorList>
    </citation>
    <scope>NUCLEOTIDE SEQUENCE</scope>
</reference>
<dbReference type="EMBL" id="MT631468">
    <property type="protein sequence ID" value="QNO51396.1"/>
    <property type="molecule type" value="Genomic_DNA"/>
</dbReference>
<gene>
    <name evidence="1" type="ORF">KMJFBAND_00033</name>
</gene>
<accession>A0A7G9YTR2</accession>
<organism evidence="1">
    <name type="scientific">Candidatus Methanophagaceae archaeon ANME-1 ERB6</name>
    <dbReference type="NCBI Taxonomy" id="2759912"/>
    <lineage>
        <taxon>Archaea</taxon>
        <taxon>Methanobacteriati</taxon>
        <taxon>Methanobacteriota</taxon>
        <taxon>Stenosarchaea group</taxon>
        <taxon>Methanomicrobia</taxon>
        <taxon>Candidatus Methanophagales</taxon>
        <taxon>Candidatus Methanophagaceae</taxon>
    </lineage>
</organism>
<sequence length="551" mass="64922">MTLRELFPRYPLILKTPPRSRIKFGTHRLYVDFPWQTCHFMVKEMEMSAESDLTAEGVSRKWHNFLQDNKQFLIFQNKPLASAYLWDAPFTHKKSLVLRIKWSFFLEYLEEKAQNFTLEVEKDGKSIRKLYMEIWLNFFSLVGELEAPESFYFHGRENFMKLLKRTGDYSYLEVLLTRFESTIHQIEDYAKNKGIHAAQLYTANFLMDIRHLHALIDVLSIPPAYLLMRNILENFVKFSVYLNMGKSINDPNLVLSAMFLYEYEADRRRYSLGEFKKEFRRKFLKIKDTFFSDEVLDSEVLDIPELVRKFKEKGMPILGVNPKVLEEFSANYGLNKPNLDIWYSACSEVIHNQPPLPFFSLLEVKFFKHFLEKNIKTLQVIAEKIIDGHLEMEEISIHPFFEERNSLKECLHVAYLLETENGAEIKDLIKRAMITLQEGQNENTEPSAIWIRPLTLISLFHLISPSLRHLRDFSFVEEDIGDIIEKLQPLSFKGSLKDEIEVTLSKLQDVMLPELERYRVFSSLSSEKKRKVIFYLLIDNLSKTFEGTLSS</sequence>
<proteinExistence type="predicted"/>
<evidence type="ECO:0000313" key="1">
    <source>
        <dbReference type="EMBL" id="QNO51396.1"/>
    </source>
</evidence>
<protein>
    <submittedName>
        <fullName evidence="1">Uncharacterized protein</fullName>
    </submittedName>
</protein>
<dbReference type="AlphaFoldDB" id="A0A7G9YTR2"/>